<accession>A0A834P785</accession>
<dbReference type="InterPro" id="IPR013087">
    <property type="entry name" value="Znf_C2H2_type"/>
</dbReference>
<keyword evidence="2" id="KW-0677">Repeat</keyword>
<dbReference type="GO" id="GO:0008270">
    <property type="term" value="F:zinc ion binding"/>
    <property type="evidence" value="ECO:0007669"/>
    <property type="project" value="UniProtKB-UniRule"/>
</dbReference>
<dbReference type="AlphaFoldDB" id="A0A834P785"/>
<dbReference type="Proteomes" id="UP000600918">
    <property type="component" value="Unassembled WGS sequence"/>
</dbReference>
<feature type="domain" description="C2H2-type" evidence="8">
    <location>
        <begin position="903"/>
        <end position="930"/>
    </location>
</feature>
<dbReference type="InterPro" id="IPR012934">
    <property type="entry name" value="Znf_AD"/>
</dbReference>
<feature type="binding site" evidence="6">
    <location>
        <position position="17"/>
    </location>
    <ligand>
        <name>Zn(2+)</name>
        <dbReference type="ChEBI" id="CHEBI:29105"/>
    </ligand>
</feature>
<sequence length="1041" mass="118481">MPRKRKLPNLHSRCRICLAENGCMSNLFNDKLQLQIKDLSKCTSIDIKDEKGLSSIICHVCLYKLNMWSEFKEQFIQSNELLLNHLEVSEASDNTISQFKRKLAELQQSSEDSLSDTNEKKKSKSEVPPLIPLEFANVDCITDQNTLKEMYISEDDPASSKDSSQKTNDIININKFEGTNENEGNSQIKPSLVPMRVKSLSGKRGRTTERRKASTKRWVARKKALLAATGEHASDTDSIVSDDAQLSPVQKARAKTNADKEAERQKRLAKALKNLETNMSSKYSIKHESDNVIIETDSDVKRRRSQALMNSDVLSSENKSISLKQDSTQDEMKQNKSYLQSVMEKENSPTDIPEYDIIDESITKIKLHNDIKTFLPHSVKSELEVGDVKYVVTSTLALTEPEYMNKTQLNNLSKESKSLNMDENSQEKNTDIIDAVQLRRIHPATSDSSDKRLIEKCLNIEVEGTELEVLKQVQLELATFIDKKVKHRLFGINSNDLKNDELQNFYSSSYQALDQKLKSIIEKTIKKNIEASFKSFEFSNQQSKTVSAEFVKSAMISKKFQPTVVLKVLDLIQESKCHRINNLHVLDQHKPINTTNNSLEILPNKRRRMPSKKYNDYNTSTMDSDSNGSEEGTSHKLSTQKVYASSVKRESGVRSKQSVEKNSKHNILTSTPVAKKSTVGFRKSVENRGNVTNAESAINAKHICGICNLSFNDRSEIEVHMKSHKVENTIPRHNKHKMMRCKRCHEIVEARFVKAHVCRSIKQVHKCYVCNVVFRTEKLLAHHLESHDQSEFNIENIAKIDSKKLLDTSNRNASILVTSVKDQIKKSIVGTQIKAVENTSLENILTSKSARLDGIKSVEKPKKTYTCFVCDKIFTDEEVLKDHLQKHCDDISEDEQSIGKEQYQCAICGDSMESEDALGIHVEKHLFDDEDDNPNLITIGNENEKTKESSYQCVQCAEIFNSEMLLEMHMQAHEEEAAIAEWEKQGMKAYEYQCMICDDLFETEEELSEHLDVHNGNAHVCQLCEKPFPTLLDLQQHVATH</sequence>
<dbReference type="SMART" id="SM00868">
    <property type="entry name" value="zf-AD"/>
    <property type="match status" value="1"/>
</dbReference>
<feature type="domain" description="C2H2-type" evidence="8">
    <location>
        <begin position="951"/>
        <end position="978"/>
    </location>
</feature>
<dbReference type="PROSITE" id="PS50157">
    <property type="entry name" value="ZINC_FINGER_C2H2_2"/>
    <property type="match status" value="6"/>
</dbReference>
<reference evidence="10" key="1">
    <citation type="journal article" date="2020" name="G3 (Bethesda)">
        <title>High-Quality Assemblies for Three Invasive Social Wasps from the &lt;i&gt;Vespula&lt;/i&gt; Genus.</title>
        <authorList>
            <person name="Harrop T.W.R."/>
            <person name="Guhlin J."/>
            <person name="McLaughlin G.M."/>
            <person name="Permina E."/>
            <person name="Stockwell P."/>
            <person name="Gilligan J."/>
            <person name="Le Lec M.F."/>
            <person name="Gruber M.A.M."/>
            <person name="Quinn O."/>
            <person name="Lovegrove M."/>
            <person name="Duncan E.J."/>
            <person name="Remnant E.J."/>
            <person name="Van Eeckhoven J."/>
            <person name="Graham B."/>
            <person name="Knapp R.A."/>
            <person name="Langford K.W."/>
            <person name="Kronenberg Z."/>
            <person name="Press M.O."/>
            <person name="Eacker S.M."/>
            <person name="Wilson-Rankin E.E."/>
            <person name="Purcell J."/>
            <person name="Lester P.J."/>
            <person name="Dearden P.K."/>
        </authorList>
    </citation>
    <scope>NUCLEOTIDE SEQUENCE</scope>
    <source>
        <strain evidence="10">Volc-1</strain>
    </source>
</reference>
<feature type="domain" description="C2H2-type" evidence="8">
    <location>
        <begin position="992"/>
        <end position="1019"/>
    </location>
</feature>
<dbReference type="Gene3D" id="3.30.160.60">
    <property type="entry name" value="Classic Zinc Finger"/>
    <property type="match status" value="3"/>
</dbReference>
<keyword evidence="4 6" id="KW-0862">Zinc</keyword>
<feature type="domain" description="C2H2-type" evidence="8">
    <location>
        <begin position="865"/>
        <end position="892"/>
    </location>
</feature>
<gene>
    <name evidence="10" type="ORF">H0235_004307</name>
</gene>
<dbReference type="PANTHER" id="PTHR24409">
    <property type="entry name" value="ZINC FINGER PROTEIN 142"/>
    <property type="match status" value="1"/>
</dbReference>
<feature type="region of interest" description="Disordered" evidence="7">
    <location>
        <begin position="107"/>
        <end position="126"/>
    </location>
</feature>
<keyword evidence="3 5" id="KW-0863">Zinc-finger</keyword>
<feature type="region of interest" description="Disordered" evidence="7">
    <location>
        <begin position="594"/>
        <end position="663"/>
    </location>
</feature>
<dbReference type="SUPFAM" id="SSF57667">
    <property type="entry name" value="beta-beta-alpha zinc fingers"/>
    <property type="match status" value="3"/>
</dbReference>
<protein>
    <submittedName>
        <fullName evidence="10">Uncharacterized protein</fullName>
    </submittedName>
</protein>
<dbReference type="PROSITE" id="PS00028">
    <property type="entry name" value="ZINC_FINGER_C2H2_1"/>
    <property type="match status" value="7"/>
</dbReference>
<evidence type="ECO:0000259" key="9">
    <source>
        <dbReference type="PROSITE" id="PS51915"/>
    </source>
</evidence>
<dbReference type="Pfam" id="PF00096">
    <property type="entry name" value="zf-C2H2"/>
    <property type="match status" value="1"/>
</dbReference>
<evidence type="ECO:0000256" key="1">
    <source>
        <dbReference type="ARBA" id="ARBA00022723"/>
    </source>
</evidence>
<evidence type="ECO:0000256" key="7">
    <source>
        <dbReference type="SAM" id="MobiDB-lite"/>
    </source>
</evidence>
<dbReference type="EMBL" id="JACSDY010000003">
    <property type="protein sequence ID" value="KAF7431383.1"/>
    <property type="molecule type" value="Genomic_DNA"/>
</dbReference>
<evidence type="ECO:0000256" key="2">
    <source>
        <dbReference type="ARBA" id="ARBA00022737"/>
    </source>
</evidence>
<feature type="binding site" evidence="6">
    <location>
        <position position="58"/>
    </location>
    <ligand>
        <name>Zn(2+)</name>
        <dbReference type="ChEBI" id="CHEBI:29105"/>
    </ligand>
</feature>
<dbReference type="SMART" id="SM00355">
    <property type="entry name" value="ZnF_C2H2"/>
    <property type="match status" value="7"/>
</dbReference>
<feature type="domain" description="ZAD" evidence="9">
    <location>
        <begin position="12"/>
        <end position="85"/>
    </location>
</feature>
<dbReference type="GO" id="GO:0005634">
    <property type="term" value="C:nucleus"/>
    <property type="evidence" value="ECO:0007669"/>
    <property type="project" value="InterPro"/>
</dbReference>
<feature type="compositionally biased region" description="Basic and acidic residues" evidence="7">
    <location>
        <begin position="647"/>
        <end position="663"/>
    </location>
</feature>
<dbReference type="PROSITE" id="PS51915">
    <property type="entry name" value="ZAD"/>
    <property type="match status" value="1"/>
</dbReference>
<feature type="compositionally biased region" description="Polar residues" evidence="7">
    <location>
        <begin position="107"/>
        <end position="116"/>
    </location>
</feature>
<feature type="binding site" evidence="6">
    <location>
        <position position="14"/>
    </location>
    <ligand>
        <name>Zn(2+)</name>
        <dbReference type="ChEBI" id="CHEBI:29105"/>
    </ligand>
</feature>
<name>A0A834P785_VESPE</name>
<evidence type="ECO:0000313" key="10">
    <source>
        <dbReference type="EMBL" id="KAF7431383.1"/>
    </source>
</evidence>
<evidence type="ECO:0000313" key="11">
    <source>
        <dbReference type="Proteomes" id="UP000600918"/>
    </source>
</evidence>
<dbReference type="SUPFAM" id="SSF57716">
    <property type="entry name" value="Glucocorticoid receptor-like (DNA-binding domain)"/>
    <property type="match status" value="1"/>
</dbReference>
<feature type="compositionally biased region" description="Polar residues" evidence="7">
    <location>
        <begin position="616"/>
        <end position="643"/>
    </location>
</feature>
<feature type="domain" description="C2H2-type" evidence="8">
    <location>
        <begin position="1019"/>
        <end position="1041"/>
    </location>
</feature>
<dbReference type="Pfam" id="PF13912">
    <property type="entry name" value="zf-C2H2_6"/>
    <property type="match status" value="2"/>
</dbReference>
<keyword evidence="11" id="KW-1185">Reference proteome</keyword>
<comment type="caution">
    <text evidence="10">The sequence shown here is derived from an EMBL/GenBank/DDBJ whole genome shotgun (WGS) entry which is preliminary data.</text>
</comment>
<feature type="binding site" evidence="6">
    <location>
        <position position="61"/>
    </location>
    <ligand>
        <name>Zn(2+)</name>
        <dbReference type="ChEBI" id="CHEBI:29105"/>
    </ligand>
</feature>
<feature type="domain" description="C2H2-type" evidence="8">
    <location>
        <begin position="702"/>
        <end position="729"/>
    </location>
</feature>
<evidence type="ECO:0000259" key="8">
    <source>
        <dbReference type="PROSITE" id="PS50157"/>
    </source>
</evidence>
<organism evidence="10 11">
    <name type="scientific">Vespula pensylvanica</name>
    <name type="common">Western yellow jacket</name>
    <name type="synonym">Wasp</name>
    <dbReference type="NCBI Taxonomy" id="30213"/>
    <lineage>
        <taxon>Eukaryota</taxon>
        <taxon>Metazoa</taxon>
        <taxon>Ecdysozoa</taxon>
        <taxon>Arthropoda</taxon>
        <taxon>Hexapoda</taxon>
        <taxon>Insecta</taxon>
        <taxon>Pterygota</taxon>
        <taxon>Neoptera</taxon>
        <taxon>Endopterygota</taxon>
        <taxon>Hymenoptera</taxon>
        <taxon>Apocrita</taxon>
        <taxon>Aculeata</taxon>
        <taxon>Vespoidea</taxon>
        <taxon>Vespidae</taxon>
        <taxon>Vespinae</taxon>
        <taxon>Vespula</taxon>
    </lineage>
</organism>
<dbReference type="GO" id="GO:0000981">
    <property type="term" value="F:DNA-binding transcription factor activity, RNA polymerase II-specific"/>
    <property type="evidence" value="ECO:0007669"/>
    <property type="project" value="TreeGrafter"/>
</dbReference>
<dbReference type="Pfam" id="PF12874">
    <property type="entry name" value="zf-met"/>
    <property type="match status" value="1"/>
</dbReference>
<proteinExistence type="predicted"/>
<dbReference type="Pfam" id="PF07776">
    <property type="entry name" value="zf-AD"/>
    <property type="match status" value="1"/>
</dbReference>
<evidence type="ECO:0000256" key="5">
    <source>
        <dbReference type="PROSITE-ProRule" id="PRU00042"/>
    </source>
</evidence>
<dbReference type="OrthoDB" id="3437960at2759"/>
<evidence type="ECO:0000256" key="3">
    <source>
        <dbReference type="ARBA" id="ARBA00022771"/>
    </source>
</evidence>
<evidence type="ECO:0000256" key="4">
    <source>
        <dbReference type="ARBA" id="ARBA00022833"/>
    </source>
</evidence>
<evidence type="ECO:0000256" key="6">
    <source>
        <dbReference type="PROSITE-ProRule" id="PRU01263"/>
    </source>
</evidence>
<dbReference type="PANTHER" id="PTHR24409:SF330">
    <property type="entry name" value="ZINC FINGER PROTEIN 521"/>
    <property type="match status" value="1"/>
</dbReference>
<dbReference type="Gene3D" id="3.40.1800.20">
    <property type="match status" value="1"/>
</dbReference>
<keyword evidence="1 6" id="KW-0479">Metal-binding</keyword>
<dbReference type="GO" id="GO:0000977">
    <property type="term" value="F:RNA polymerase II transcription regulatory region sequence-specific DNA binding"/>
    <property type="evidence" value="ECO:0007669"/>
    <property type="project" value="TreeGrafter"/>
</dbReference>
<dbReference type="InterPro" id="IPR036236">
    <property type="entry name" value="Znf_C2H2_sf"/>
</dbReference>